<keyword evidence="1" id="KW-0175">Coiled coil</keyword>
<feature type="coiled-coil region" evidence="1">
    <location>
        <begin position="16"/>
        <end position="43"/>
    </location>
</feature>
<organism evidence="2 3">
    <name type="scientific">Candidatus Similichlamydia laticola</name>
    <dbReference type="NCBI Taxonomy" id="2170265"/>
    <lineage>
        <taxon>Bacteria</taxon>
        <taxon>Pseudomonadati</taxon>
        <taxon>Chlamydiota</taxon>
        <taxon>Chlamydiia</taxon>
        <taxon>Parachlamydiales</taxon>
        <taxon>Candidatus Parilichlamydiaceae</taxon>
        <taxon>Candidatus Similichlamydia</taxon>
    </lineage>
</organism>
<gene>
    <name evidence="2" type="ORF">HAT2_00069</name>
</gene>
<dbReference type="InterPro" id="IPR031869">
    <property type="entry name" value="YscO-like"/>
</dbReference>
<evidence type="ECO:0000256" key="1">
    <source>
        <dbReference type="SAM" id="Coils"/>
    </source>
</evidence>
<accession>A0A369KDZ2</accession>
<dbReference type="Gene3D" id="1.10.287.1700">
    <property type="match status" value="1"/>
</dbReference>
<dbReference type="OrthoDB" id="21381at2"/>
<dbReference type="RefSeq" id="WP_114544070.1">
    <property type="nucleotide sequence ID" value="NZ_QQBG01000007.1"/>
</dbReference>
<name>A0A369KDZ2_9BACT</name>
<dbReference type="Pfam" id="PF16789">
    <property type="entry name" value="YscO-like"/>
    <property type="match status" value="1"/>
</dbReference>
<protein>
    <submittedName>
        <fullName evidence="2">Type III secretion protein</fullName>
    </submittedName>
</protein>
<proteinExistence type="predicted"/>
<reference evidence="2 3" key="1">
    <citation type="submission" date="2018-07" db="EMBL/GenBank/DDBJ databases">
        <title>Comparative genomics of the Candidatus Parilichlamydiaceae reveals evidence of convergent evolution and genome reduction in the phylum Chlamydiae.</title>
        <authorList>
            <person name="Taylor-Brown A."/>
            <person name="Polkinghorne A."/>
        </authorList>
    </citation>
    <scope>NUCLEOTIDE SEQUENCE [LARGE SCALE GENOMIC DNA]</scope>
    <source>
        <strain evidence="2 3">Hat2</strain>
    </source>
</reference>
<feature type="coiled-coil region" evidence="1">
    <location>
        <begin position="85"/>
        <end position="112"/>
    </location>
</feature>
<evidence type="ECO:0000313" key="2">
    <source>
        <dbReference type="EMBL" id="RDB31822.1"/>
    </source>
</evidence>
<dbReference type="Proteomes" id="UP000253816">
    <property type="component" value="Unassembled WGS sequence"/>
</dbReference>
<comment type="caution">
    <text evidence="2">The sequence shown here is derived from an EMBL/GenBank/DDBJ whole genome shotgun (WGS) entry which is preliminary data.</text>
</comment>
<evidence type="ECO:0000313" key="3">
    <source>
        <dbReference type="Proteomes" id="UP000253816"/>
    </source>
</evidence>
<keyword evidence="3" id="KW-1185">Reference proteome</keyword>
<sequence>MSENPTPVVYPLEQVLAVKKRRAEIAEREMHEKQNILLQEREQLLYIKKQRDQVKQHHIDKLNQLRSILDREARTNALQRARNYVDLVAERLRTEEERVQKQQHQVDTAEAAFEMARQVWLQRRKEVEKIEKHRKEWLQIAWKEFRKEEAKYIEEVGTLIYMSVRARSKGEGSPDEIVLF</sequence>
<dbReference type="InterPro" id="IPR053716">
    <property type="entry name" value="Flag_assembly_chemotaxis_eff"/>
</dbReference>
<dbReference type="EMBL" id="QQBG01000007">
    <property type="protein sequence ID" value="RDB31822.1"/>
    <property type="molecule type" value="Genomic_DNA"/>
</dbReference>
<dbReference type="AlphaFoldDB" id="A0A369KDZ2"/>